<dbReference type="UniPathway" id="UPA00629">
    <property type="reaction ID" value="UER00682"/>
</dbReference>
<dbReference type="STRING" id="474960.SAMN05216180_2099"/>
<keyword evidence="6 7" id="KW-0119">Carbohydrate metabolism</keyword>
<comment type="similarity">
    <text evidence="4 7">Belongs to the NanE family.</text>
</comment>
<organism evidence="8 9">
    <name type="scientific">Hydrogenoanaerobacterium saccharovorans</name>
    <dbReference type="NCBI Taxonomy" id="474960"/>
    <lineage>
        <taxon>Bacteria</taxon>
        <taxon>Bacillati</taxon>
        <taxon>Bacillota</taxon>
        <taxon>Clostridia</taxon>
        <taxon>Eubacteriales</taxon>
        <taxon>Oscillospiraceae</taxon>
        <taxon>Hydrogenoanaerobacterium</taxon>
    </lineage>
</organism>
<evidence type="ECO:0000313" key="9">
    <source>
        <dbReference type="Proteomes" id="UP000199158"/>
    </source>
</evidence>
<comment type="pathway">
    <text evidence="3 7">Amino-sugar metabolism; N-acetylneuraminate degradation; D-fructose 6-phosphate from N-acetylneuraminate: step 3/5.</text>
</comment>
<dbReference type="FunFam" id="3.20.20.70:FF:000035">
    <property type="entry name" value="Putative N-acetylmannosamine-6-phosphate 2-epimerase"/>
    <property type="match status" value="1"/>
</dbReference>
<proteinExistence type="inferred from homology"/>
<dbReference type="PANTHER" id="PTHR36204">
    <property type="entry name" value="N-ACETYLMANNOSAMINE-6-PHOSPHATE 2-EPIMERASE-RELATED"/>
    <property type="match status" value="1"/>
</dbReference>
<protein>
    <recommendedName>
        <fullName evidence="7">Putative N-acetylmannosamine-6-phosphate 2-epimerase</fullName>
        <ecNumber evidence="7">5.1.3.9</ecNumber>
    </recommendedName>
    <alternativeName>
        <fullName evidence="7">ManNAc-6-P epimerase</fullName>
    </alternativeName>
</protein>
<dbReference type="GO" id="GO:0019262">
    <property type="term" value="P:N-acetylneuraminate catabolic process"/>
    <property type="evidence" value="ECO:0007669"/>
    <property type="project" value="UniProtKB-UniRule"/>
</dbReference>
<dbReference type="RefSeq" id="WP_242943144.1">
    <property type="nucleotide sequence ID" value="NZ_FOCG01000002.1"/>
</dbReference>
<dbReference type="PANTHER" id="PTHR36204:SF1">
    <property type="entry name" value="N-ACETYLMANNOSAMINE-6-PHOSPHATE 2-EPIMERASE-RELATED"/>
    <property type="match status" value="1"/>
</dbReference>
<dbReference type="AlphaFoldDB" id="A0A1H8CGC0"/>
<keyword evidence="9" id="KW-1185">Reference proteome</keyword>
<accession>A0A1H8CGC0</accession>
<dbReference type="Gene3D" id="3.20.20.70">
    <property type="entry name" value="Aldolase class I"/>
    <property type="match status" value="1"/>
</dbReference>
<sequence length="224" mass="24609">MQSTAKPLQRGLIVSCQALENEPLHSSYIMSRMAAAAFEGGAVGIRANSVEDITEIKKAVKLPVIGIIKKVYKDRKPYITPTEAEVKELIDCGVDVVALDATINQDESFLKMVREKYPNQLLMADTSTVEEGLRADALGFDYVGTTLVGYTEHSMYLNKYEVLKELVNSCQNAKIIAEGNFNTPQLAAKAYALGAYAVVVGSAITRPQLITAWFNEEIEKVNNQ</sequence>
<name>A0A1H8CGC0_9FIRM</name>
<dbReference type="GO" id="GO:0005829">
    <property type="term" value="C:cytosol"/>
    <property type="evidence" value="ECO:0007669"/>
    <property type="project" value="TreeGrafter"/>
</dbReference>
<dbReference type="EMBL" id="FOCG01000002">
    <property type="protein sequence ID" value="SEM93939.1"/>
    <property type="molecule type" value="Genomic_DNA"/>
</dbReference>
<reference evidence="8 9" key="1">
    <citation type="submission" date="2016-10" db="EMBL/GenBank/DDBJ databases">
        <authorList>
            <person name="de Groot N.N."/>
        </authorList>
    </citation>
    <scope>NUCLEOTIDE SEQUENCE [LARGE SCALE GENOMIC DNA]</scope>
    <source>
        <strain evidence="8 9">CGMCC 1.5070</strain>
    </source>
</reference>
<dbReference type="GO" id="GO:0047465">
    <property type="term" value="F:N-acylglucosamine-6-phosphate 2-epimerase activity"/>
    <property type="evidence" value="ECO:0007669"/>
    <property type="project" value="UniProtKB-EC"/>
</dbReference>
<evidence type="ECO:0000256" key="7">
    <source>
        <dbReference type="HAMAP-Rule" id="MF_01235"/>
    </source>
</evidence>
<dbReference type="Proteomes" id="UP000199158">
    <property type="component" value="Unassembled WGS sequence"/>
</dbReference>
<dbReference type="NCBIfam" id="NF002231">
    <property type="entry name" value="PRK01130.1"/>
    <property type="match status" value="1"/>
</dbReference>
<dbReference type="Pfam" id="PF04131">
    <property type="entry name" value="NanE"/>
    <property type="match status" value="1"/>
</dbReference>
<dbReference type="InterPro" id="IPR007260">
    <property type="entry name" value="NanE"/>
</dbReference>
<keyword evidence="5 7" id="KW-0413">Isomerase</keyword>
<comment type="function">
    <text evidence="2 7">Converts N-acetylmannosamine-6-phosphate (ManNAc-6-P) to N-acetylglucosamine-6-phosphate (GlcNAc-6-P).</text>
</comment>
<gene>
    <name evidence="7" type="primary">nanE</name>
    <name evidence="8" type="ORF">SAMN05216180_2099</name>
</gene>
<evidence type="ECO:0000313" key="8">
    <source>
        <dbReference type="EMBL" id="SEM93939.1"/>
    </source>
</evidence>
<evidence type="ECO:0000256" key="5">
    <source>
        <dbReference type="ARBA" id="ARBA00023235"/>
    </source>
</evidence>
<dbReference type="SUPFAM" id="SSF51366">
    <property type="entry name" value="Ribulose-phoshate binding barrel"/>
    <property type="match status" value="1"/>
</dbReference>
<evidence type="ECO:0000256" key="4">
    <source>
        <dbReference type="ARBA" id="ARBA00007439"/>
    </source>
</evidence>
<dbReference type="InterPro" id="IPR011060">
    <property type="entry name" value="RibuloseP-bd_barrel"/>
</dbReference>
<dbReference type="EC" id="5.1.3.9" evidence="7"/>
<evidence type="ECO:0000256" key="1">
    <source>
        <dbReference type="ARBA" id="ARBA00000056"/>
    </source>
</evidence>
<evidence type="ECO:0000256" key="2">
    <source>
        <dbReference type="ARBA" id="ARBA00002147"/>
    </source>
</evidence>
<dbReference type="CDD" id="cd04729">
    <property type="entry name" value="NanE"/>
    <property type="match status" value="1"/>
</dbReference>
<dbReference type="InterPro" id="IPR013785">
    <property type="entry name" value="Aldolase_TIM"/>
</dbReference>
<dbReference type="GO" id="GO:0005975">
    <property type="term" value="P:carbohydrate metabolic process"/>
    <property type="evidence" value="ECO:0007669"/>
    <property type="project" value="UniProtKB-UniRule"/>
</dbReference>
<comment type="catalytic activity">
    <reaction evidence="1 7">
        <text>an N-acyl-D-glucosamine 6-phosphate = an N-acyl-D-mannosamine 6-phosphate</text>
        <dbReference type="Rhea" id="RHEA:23932"/>
        <dbReference type="ChEBI" id="CHEBI:57599"/>
        <dbReference type="ChEBI" id="CHEBI:57666"/>
        <dbReference type="EC" id="5.1.3.9"/>
    </reaction>
</comment>
<dbReference type="HAMAP" id="MF_01235">
    <property type="entry name" value="ManNAc6P_epimer"/>
    <property type="match status" value="1"/>
</dbReference>
<evidence type="ECO:0000256" key="3">
    <source>
        <dbReference type="ARBA" id="ARBA00005081"/>
    </source>
</evidence>
<evidence type="ECO:0000256" key="6">
    <source>
        <dbReference type="ARBA" id="ARBA00023277"/>
    </source>
</evidence>
<dbReference type="GO" id="GO:0006053">
    <property type="term" value="P:N-acetylmannosamine catabolic process"/>
    <property type="evidence" value="ECO:0007669"/>
    <property type="project" value="TreeGrafter"/>
</dbReference>